<accession>A0A656HLB3</accession>
<evidence type="ECO:0000313" key="2">
    <source>
        <dbReference type="Proteomes" id="UP000005317"/>
    </source>
</evidence>
<proteinExistence type="predicted"/>
<dbReference type="AlphaFoldDB" id="A0A656HLB3"/>
<gene>
    <name evidence="1" type="ORF">Thini_0017</name>
</gene>
<evidence type="ECO:0000313" key="1">
    <source>
        <dbReference type="EMBL" id="EIJ37032.1"/>
    </source>
</evidence>
<reference evidence="2" key="1">
    <citation type="journal article" date="2011" name="Stand. Genomic Sci.">
        <title>Genome sequence of the filamentous, gliding Thiothrix nivea neotype strain (JP2(T)).</title>
        <authorList>
            <person name="Lapidus A."/>
            <person name="Nolan M."/>
            <person name="Lucas S."/>
            <person name="Glavina Del Rio T."/>
            <person name="Tice H."/>
            <person name="Cheng J.F."/>
            <person name="Tapia R."/>
            <person name="Han C."/>
            <person name="Goodwin L."/>
            <person name="Pitluck S."/>
            <person name="Liolios K."/>
            <person name="Pagani I."/>
            <person name="Ivanova N."/>
            <person name="Huntemann M."/>
            <person name="Mavromatis K."/>
            <person name="Mikhailova N."/>
            <person name="Pati A."/>
            <person name="Chen A."/>
            <person name="Palaniappan K."/>
            <person name="Land M."/>
            <person name="Brambilla E.M."/>
            <person name="Rohde M."/>
            <person name="Abt B."/>
            <person name="Verbarg S."/>
            <person name="Goker M."/>
            <person name="Bristow J."/>
            <person name="Eisen J.A."/>
            <person name="Markowitz V."/>
            <person name="Hugenholtz P."/>
            <person name="Kyrpides N.C."/>
            <person name="Klenk H.P."/>
            <person name="Woyke T."/>
        </authorList>
    </citation>
    <scope>NUCLEOTIDE SEQUENCE [LARGE SCALE GENOMIC DNA]</scope>
    <source>
        <strain evidence="2">ATCC 35100 / DSM 5205 / JP2</strain>
    </source>
</reference>
<protein>
    <submittedName>
        <fullName evidence="1">Uncharacterized protein</fullName>
    </submittedName>
</protein>
<keyword evidence="2" id="KW-1185">Reference proteome</keyword>
<dbReference type="Proteomes" id="UP000005317">
    <property type="component" value="Unassembled WGS sequence"/>
</dbReference>
<dbReference type="EMBL" id="JH651381">
    <property type="protein sequence ID" value="EIJ37032.1"/>
    <property type="molecule type" value="Genomic_DNA"/>
</dbReference>
<organism evidence="1 2">
    <name type="scientific">Thiothrix nivea (strain ATCC 35100 / DSM 5205 / JP2)</name>
    <dbReference type="NCBI Taxonomy" id="870187"/>
    <lineage>
        <taxon>Bacteria</taxon>
        <taxon>Pseudomonadati</taxon>
        <taxon>Pseudomonadota</taxon>
        <taxon>Gammaproteobacteria</taxon>
        <taxon>Thiotrichales</taxon>
        <taxon>Thiotrichaceae</taxon>
        <taxon>Thiothrix</taxon>
    </lineage>
</organism>
<sequence length="55" mass="6141">MGRFYKLILSKISLKFLPPDVPAIFSKFLGAEGAFLQDFPDSQPFLFTPVPFFGG</sequence>
<name>A0A656HLB3_THINJ</name>